<dbReference type="Proteomes" id="UP000789508">
    <property type="component" value="Unassembled WGS sequence"/>
</dbReference>
<organism evidence="1 2">
    <name type="scientific">Ambispora leptoticha</name>
    <dbReference type="NCBI Taxonomy" id="144679"/>
    <lineage>
        <taxon>Eukaryota</taxon>
        <taxon>Fungi</taxon>
        <taxon>Fungi incertae sedis</taxon>
        <taxon>Mucoromycota</taxon>
        <taxon>Glomeromycotina</taxon>
        <taxon>Glomeromycetes</taxon>
        <taxon>Archaeosporales</taxon>
        <taxon>Ambisporaceae</taxon>
        <taxon>Ambispora</taxon>
    </lineage>
</organism>
<proteinExistence type="predicted"/>
<keyword evidence="2" id="KW-1185">Reference proteome</keyword>
<sequence>MPQTKKSRQIVRFQKHISSTPLITSSSFVASRRPLPSNTRTPPFSINFSKKHPITNNNINGGKSKVAKYIKRRNSSLLEELDAIMNDFFPQLLASVNEKKTNGILKGNNDNSNLKECDNAPAIQITTTENSQKVEKTDGSALNKELEFTVQVLSNLDVKE</sequence>
<name>A0A9N9G827_9GLOM</name>
<reference evidence="1" key="1">
    <citation type="submission" date="2021-06" db="EMBL/GenBank/DDBJ databases">
        <authorList>
            <person name="Kallberg Y."/>
            <person name="Tangrot J."/>
            <person name="Rosling A."/>
        </authorList>
    </citation>
    <scope>NUCLEOTIDE SEQUENCE</scope>
    <source>
        <strain evidence="1">FL130A</strain>
    </source>
</reference>
<comment type="caution">
    <text evidence="1">The sequence shown here is derived from an EMBL/GenBank/DDBJ whole genome shotgun (WGS) entry which is preliminary data.</text>
</comment>
<dbReference type="AlphaFoldDB" id="A0A9N9G827"/>
<evidence type="ECO:0000313" key="1">
    <source>
        <dbReference type="EMBL" id="CAG8587975.1"/>
    </source>
</evidence>
<accession>A0A9N9G827</accession>
<protein>
    <submittedName>
        <fullName evidence="1">8558_t:CDS:1</fullName>
    </submittedName>
</protein>
<gene>
    <name evidence="1" type="ORF">ALEPTO_LOCUS7570</name>
</gene>
<evidence type="ECO:0000313" key="2">
    <source>
        <dbReference type="Proteomes" id="UP000789508"/>
    </source>
</evidence>
<dbReference type="EMBL" id="CAJVPS010003393">
    <property type="protein sequence ID" value="CAG8587975.1"/>
    <property type="molecule type" value="Genomic_DNA"/>
</dbReference>
<dbReference type="OrthoDB" id="10540717at2759"/>